<dbReference type="FunCoup" id="A0A0Q3IZE8">
    <property type="interactions" value="2043"/>
</dbReference>
<dbReference type="InParanoid" id="A0A0Q3IZE8"/>
<keyword evidence="2" id="KW-0472">Membrane</keyword>
<dbReference type="ExpressionAtlas" id="A0A0Q3IZE8">
    <property type="expression patterns" value="baseline and differential"/>
</dbReference>
<dbReference type="EnsemblPlants" id="KQJ91480">
    <property type="protein sequence ID" value="KQJ91480"/>
    <property type="gene ID" value="BRADI_4g37950v3"/>
</dbReference>
<gene>
    <name evidence="3" type="ORF">BRADI_4g37950v3</name>
</gene>
<dbReference type="AlphaFoldDB" id="A0A0Q3IZE8"/>
<reference evidence="3 4" key="1">
    <citation type="journal article" date="2010" name="Nature">
        <title>Genome sequencing and analysis of the model grass Brachypodium distachyon.</title>
        <authorList>
            <consortium name="International Brachypodium Initiative"/>
        </authorList>
    </citation>
    <scope>NUCLEOTIDE SEQUENCE [LARGE SCALE GENOMIC DNA]</scope>
    <source>
        <strain evidence="3 4">Bd21</strain>
    </source>
</reference>
<feature type="transmembrane region" description="Helical" evidence="2">
    <location>
        <begin position="193"/>
        <end position="213"/>
    </location>
</feature>
<dbReference type="EMBL" id="CM000883">
    <property type="protein sequence ID" value="KQJ91480.1"/>
    <property type="molecule type" value="Genomic_DNA"/>
</dbReference>
<dbReference type="Gramene" id="KQJ91480">
    <property type="protein sequence ID" value="KQJ91480"/>
    <property type="gene ID" value="BRADI_4g37950v3"/>
</dbReference>
<feature type="region of interest" description="Disordered" evidence="1">
    <location>
        <begin position="19"/>
        <end position="51"/>
    </location>
</feature>
<keyword evidence="2" id="KW-1133">Transmembrane helix</keyword>
<protein>
    <submittedName>
        <fullName evidence="3 4">Uncharacterized protein</fullName>
    </submittedName>
</protein>
<evidence type="ECO:0000313" key="3">
    <source>
        <dbReference type="EMBL" id="KQJ91480.1"/>
    </source>
</evidence>
<accession>A0A0Q3IZE8</accession>
<feature type="compositionally biased region" description="Polar residues" evidence="1">
    <location>
        <begin position="25"/>
        <end position="35"/>
    </location>
</feature>
<name>A0A0Q3IZE8_BRADI</name>
<evidence type="ECO:0000313" key="4">
    <source>
        <dbReference type="EnsemblPlants" id="KQJ91480"/>
    </source>
</evidence>
<dbReference type="Proteomes" id="UP000008810">
    <property type="component" value="Chromosome 4"/>
</dbReference>
<proteinExistence type="predicted"/>
<organism evidence="3">
    <name type="scientific">Brachypodium distachyon</name>
    <name type="common">Purple false brome</name>
    <name type="synonym">Trachynia distachya</name>
    <dbReference type="NCBI Taxonomy" id="15368"/>
    <lineage>
        <taxon>Eukaryota</taxon>
        <taxon>Viridiplantae</taxon>
        <taxon>Streptophyta</taxon>
        <taxon>Embryophyta</taxon>
        <taxon>Tracheophyta</taxon>
        <taxon>Spermatophyta</taxon>
        <taxon>Magnoliopsida</taxon>
        <taxon>Liliopsida</taxon>
        <taxon>Poales</taxon>
        <taxon>Poaceae</taxon>
        <taxon>BOP clade</taxon>
        <taxon>Pooideae</taxon>
        <taxon>Stipodae</taxon>
        <taxon>Brachypodieae</taxon>
        <taxon>Brachypodium</taxon>
    </lineage>
</organism>
<keyword evidence="5" id="KW-1185">Reference proteome</keyword>
<feature type="compositionally biased region" description="Basic and acidic residues" evidence="1">
    <location>
        <begin position="36"/>
        <end position="47"/>
    </location>
</feature>
<dbReference type="PANTHER" id="PTHR36336">
    <property type="entry name" value="OS09G0560400 PROTEIN"/>
    <property type="match status" value="1"/>
</dbReference>
<evidence type="ECO:0000256" key="2">
    <source>
        <dbReference type="SAM" id="Phobius"/>
    </source>
</evidence>
<reference evidence="3" key="2">
    <citation type="submission" date="2017-06" db="EMBL/GenBank/DDBJ databases">
        <title>WGS assembly of Brachypodium distachyon.</title>
        <authorList>
            <consortium name="The International Brachypodium Initiative"/>
            <person name="Lucas S."/>
            <person name="Harmon-Smith M."/>
            <person name="Lail K."/>
            <person name="Tice H."/>
            <person name="Grimwood J."/>
            <person name="Bruce D."/>
            <person name="Barry K."/>
            <person name="Shu S."/>
            <person name="Lindquist E."/>
            <person name="Wang M."/>
            <person name="Pitluck S."/>
            <person name="Vogel J.P."/>
            <person name="Garvin D.F."/>
            <person name="Mockler T.C."/>
            <person name="Schmutz J."/>
            <person name="Rokhsar D."/>
            <person name="Bevan M.W."/>
        </authorList>
    </citation>
    <scope>NUCLEOTIDE SEQUENCE</scope>
    <source>
        <strain evidence="3">Bd21</strain>
    </source>
</reference>
<feature type="transmembrane region" description="Helical" evidence="2">
    <location>
        <begin position="65"/>
        <end position="89"/>
    </location>
</feature>
<dbReference type="PANTHER" id="PTHR36336:SF1">
    <property type="entry name" value="OS09G0560400 PROTEIN"/>
    <property type="match status" value="1"/>
</dbReference>
<dbReference type="STRING" id="15368.A0A0Q3IZE8"/>
<reference evidence="4" key="3">
    <citation type="submission" date="2018-08" db="UniProtKB">
        <authorList>
            <consortium name="EnsemblPlants"/>
        </authorList>
    </citation>
    <scope>IDENTIFICATION</scope>
    <source>
        <strain evidence="4">cv. Bd21</strain>
    </source>
</reference>
<dbReference type="OrthoDB" id="2019675at2759"/>
<keyword evidence="2" id="KW-0812">Transmembrane</keyword>
<evidence type="ECO:0000256" key="1">
    <source>
        <dbReference type="SAM" id="MobiDB-lite"/>
    </source>
</evidence>
<sequence>MRAHGFVTVNSLLPVKPSASDVGLTGSSTSQAHSTQGEERREREAKKPSAMANKATAATSWRWRLLLLLLLAVAALCWIPPAIAMAAAASTAKGARRSLLGFVEAQGNSSYRCNPSGPCITCQYSEKNDEKYCCSETGYRLPLKCVQVQNGTKEGNSTKQRKVLGDASTSGGAKHYVTYRSCVPLEDEEKLSVLGFEVLMAGMLLISGPFVYFRKRQTILMQGASRIPTNPPRF</sequence>
<evidence type="ECO:0000313" key="5">
    <source>
        <dbReference type="Proteomes" id="UP000008810"/>
    </source>
</evidence>